<organism evidence="8 9">
    <name type="scientific">Allacma fusca</name>
    <dbReference type="NCBI Taxonomy" id="39272"/>
    <lineage>
        <taxon>Eukaryota</taxon>
        <taxon>Metazoa</taxon>
        <taxon>Ecdysozoa</taxon>
        <taxon>Arthropoda</taxon>
        <taxon>Hexapoda</taxon>
        <taxon>Collembola</taxon>
        <taxon>Symphypleona</taxon>
        <taxon>Sminthuridae</taxon>
        <taxon>Allacma</taxon>
    </lineage>
</organism>
<dbReference type="EMBL" id="CAJVCH010050061">
    <property type="protein sequence ID" value="CAG7717982.1"/>
    <property type="molecule type" value="Genomic_DNA"/>
</dbReference>
<dbReference type="AlphaFoldDB" id="A0A8J2JFR9"/>
<dbReference type="PROSITE" id="PS50157">
    <property type="entry name" value="ZINC_FINGER_C2H2_2"/>
    <property type="match status" value="6"/>
</dbReference>
<dbReference type="InterPro" id="IPR013087">
    <property type="entry name" value="Znf_C2H2_type"/>
</dbReference>
<evidence type="ECO:0000313" key="8">
    <source>
        <dbReference type="EMBL" id="CAG7717982.1"/>
    </source>
</evidence>
<feature type="region of interest" description="Disordered" evidence="6">
    <location>
        <begin position="140"/>
        <end position="159"/>
    </location>
</feature>
<evidence type="ECO:0000256" key="6">
    <source>
        <dbReference type="SAM" id="MobiDB-lite"/>
    </source>
</evidence>
<feature type="domain" description="C2H2-type" evidence="7">
    <location>
        <begin position="249"/>
        <end position="276"/>
    </location>
</feature>
<evidence type="ECO:0000313" key="9">
    <source>
        <dbReference type="Proteomes" id="UP000708208"/>
    </source>
</evidence>
<comment type="caution">
    <text evidence="8">The sequence shown here is derived from an EMBL/GenBank/DDBJ whole genome shotgun (WGS) entry which is preliminary data.</text>
</comment>
<dbReference type="Proteomes" id="UP000708208">
    <property type="component" value="Unassembled WGS sequence"/>
</dbReference>
<evidence type="ECO:0000256" key="4">
    <source>
        <dbReference type="ARBA" id="ARBA00022833"/>
    </source>
</evidence>
<proteinExistence type="predicted"/>
<dbReference type="GO" id="GO:0005634">
    <property type="term" value="C:nucleus"/>
    <property type="evidence" value="ECO:0007669"/>
    <property type="project" value="TreeGrafter"/>
</dbReference>
<dbReference type="GO" id="GO:0000977">
    <property type="term" value="F:RNA polymerase II transcription regulatory region sequence-specific DNA binding"/>
    <property type="evidence" value="ECO:0007669"/>
    <property type="project" value="TreeGrafter"/>
</dbReference>
<keyword evidence="9" id="KW-1185">Reference proteome</keyword>
<dbReference type="PANTHER" id="PTHR24379:SF127">
    <property type="entry name" value="BLOODY FINGERS-RELATED"/>
    <property type="match status" value="1"/>
</dbReference>
<evidence type="ECO:0000256" key="5">
    <source>
        <dbReference type="PROSITE-ProRule" id="PRU00042"/>
    </source>
</evidence>
<evidence type="ECO:0000256" key="2">
    <source>
        <dbReference type="ARBA" id="ARBA00022737"/>
    </source>
</evidence>
<keyword evidence="3 5" id="KW-0863">Zinc-finger</keyword>
<dbReference type="Pfam" id="PF12874">
    <property type="entry name" value="zf-met"/>
    <property type="match status" value="1"/>
</dbReference>
<feature type="compositionally biased region" description="Polar residues" evidence="6">
    <location>
        <begin position="219"/>
        <end position="236"/>
    </location>
</feature>
<dbReference type="PANTHER" id="PTHR24379">
    <property type="entry name" value="KRAB AND ZINC FINGER DOMAIN-CONTAINING"/>
    <property type="match status" value="1"/>
</dbReference>
<accession>A0A8J2JFR9</accession>
<feature type="domain" description="C2H2-type" evidence="7">
    <location>
        <begin position="420"/>
        <end position="449"/>
    </location>
</feature>
<keyword evidence="1" id="KW-0479">Metal-binding</keyword>
<feature type="domain" description="C2H2-type" evidence="7">
    <location>
        <begin position="363"/>
        <end position="390"/>
    </location>
</feature>
<keyword evidence="4" id="KW-0862">Zinc</keyword>
<evidence type="ECO:0000259" key="7">
    <source>
        <dbReference type="PROSITE" id="PS50157"/>
    </source>
</evidence>
<dbReference type="PROSITE" id="PS00028">
    <property type="entry name" value="ZINC_FINGER_C2H2_1"/>
    <property type="match status" value="6"/>
</dbReference>
<keyword evidence="2" id="KW-0677">Repeat</keyword>
<feature type="domain" description="C2H2-type" evidence="7">
    <location>
        <begin position="333"/>
        <end position="360"/>
    </location>
</feature>
<gene>
    <name evidence="8" type="ORF">AFUS01_LOCUS7407</name>
</gene>
<dbReference type="OrthoDB" id="654211at2759"/>
<sequence length="586" mass="67812">MKGNRLKLRDVRVNLRDITLTKSQDFSKCANCYISIVKTVSHSFQDKLYVDTQLSASVVEALTDIFELPKKIHLSSIRLDEKDLRLCSCCFEKLQNLYLWHTEFVRQSRYPSFINSVVKYQGVFKRSVGVPVKIKEEIADEGEAGTSKPDENSCEGLKTNLRQRKRRRNYLAFSKHGYEEDEFESSEDDATQDLDYTTSEDILHEENNSKNGEKEEGSTNQCVSDSNDEQSTSELATQKKQKRTDRKRYGCEVCSETFSRAEYLRRHRNCHNKSNFTCPTCNAGFTREAKREQHMKFHDPNYKKKEEVVVYVSPVKTEGTDRSFIKKLGNGLQECKICGKVMPSSQNMLQHVITHKGEADKTFTCEFCGSSYKTKACLRNHQQNHEDARHICKICDQIFKRRQQLKEHQAIKHENRPKSFVCPVPDCNAAFYRMRNLKEHSRKHGNIKYPCELGCGALFTYKYNRKTHQERYCTLATTLKSKRIRKKKQRVKQQDEDCIFLNSDNDDSFKDNVAKNAAFIAAKRILERSSTDNDIPTEKNIFLDTSMLAQNISLIQLPESVSHLITLPAEDIDLSDATVLYEFVVE</sequence>
<protein>
    <recommendedName>
        <fullName evidence="7">C2H2-type domain-containing protein</fullName>
    </recommendedName>
</protein>
<evidence type="ECO:0000256" key="3">
    <source>
        <dbReference type="ARBA" id="ARBA00022771"/>
    </source>
</evidence>
<dbReference type="GO" id="GO:0008270">
    <property type="term" value="F:zinc ion binding"/>
    <property type="evidence" value="ECO:0007669"/>
    <property type="project" value="UniProtKB-KW"/>
</dbReference>
<feature type="compositionally biased region" description="Basic and acidic residues" evidence="6">
    <location>
        <begin position="201"/>
        <end position="217"/>
    </location>
</feature>
<feature type="domain" description="C2H2-type" evidence="7">
    <location>
        <begin position="276"/>
        <end position="303"/>
    </location>
</feature>
<evidence type="ECO:0000256" key="1">
    <source>
        <dbReference type="ARBA" id="ARBA00022723"/>
    </source>
</evidence>
<feature type="region of interest" description="Disordered" evidence="6">
    <location>
        <begin position="200"/>
        <end position="242"/>
    </location>
</feature>
<reference evidence="8" key="1">
    <citation type="submission" date="2021-06" db="EMBL/GenBank/DDBJ databases">
        <authorList>
            <person name="Hodson N. C."/>
            <person name="Mongue J. A."/>
            <person name="Jaron S. K."/>
        </authorList>
    </citation>
    <scope>NUCLEOTIDE SEQUENCE</scope>
</reference>
<feature type="domain" description="C2H2-type" evidence="7">
    <location>
        <begin position="390"/>
        <end position="417"/>
    </location>
</feature>
<dbReference type="GO" id="GO:0000981">
    <property type="term" value="F:DNA-binding transcription factor activity, RNA polymerase II-specific"/>
    <property type="evidence" value="ECO:0007669"/>
    <property type="project" value="TreeGrafter"/>
</dbReference>
<name>A0A8J2JFR9_9HEXA</name>
<dbReference type="SMART" id="SM00355">
    <property type="entry name" value="ZnF_C2H2"/>
    <property type="match status" value="6"/>
</dbReference>
<dbReference type="Pfam" id="PF00096">
    <property type="entry name" value="zf-C2H2"/>
    <property type="match status" value="2"/>
</dbReference>